<dbReference type="EMBL" id="JACVVK020000083">
    <property type="protein sequence ID" value="KAK7494444.1"/>
    <property type="molecule type" value="Genomic_DNA"/>
</dbReference>
<evidence type="ECO:0000313" key="3">
    <source>
        <dbReference type="Proteomes" id="UP001519460"/>
    </source>
</evidence>
<comment type="caution">
    <text evidence="2">The sequence shown here is derived from an EMBL/GenBank/DDBJ whole genome shotgun (WGS) entry which is preliminary data.</text>
</comment>
<evidence type="ECO:0000256" key="1">
    <source>
        <dbReference type="SAM" id="MobiDB-lite"/>
    </source>
</evidence>
<protein>
    <submittedName>
        <fullName evidence="2">Uncharacterized protein</fullName>
    </submittedName>
</protein>
<dbReference type="AlphaFoldDB" id="A0ABD0L4F1"/>
<gene>
    <name evidence="2" type="ORF">BaRGS_00014336</name>
</gene>
<proteinExistence type="predicted"/>
<reference evidence="2 3" key="1">
    <citation type="journal article" date="2023" name="Sci. Data">
        <title>Genome assembly of the Korean intertidal mud-creeper Batillaria attramentaria.</title>
        <authorList>
            <person name="Patra A.K."/>
            <person name="Ho P.T."/>
            <person name="Jun S."/>
            <person name="Lee S.J."/>
            <person name="Kim Y."/>
            <person name="Won Y.J."/>
        </authorList>
    </citation>
    <scope>NUCLEOTIDE SEQUENCE [LARGE SCALE GENOMIC DNA]</scope>
    <source>
        <strain evidence="2">Wonlab-2016</strain>
    </source>
</reference>
<evidence type="ECO:0000313" key="2">
    <source>
        <dbReference type="EMBL" id="KAK7494444.1"/>
    </source>
</evidence>
<name>A0ABD0L4F1_9CAEN</name>
<dbReference type="Proteomes" id="UP001519460">
    <property type="component" value="Unassembled WGS sequence"/>
</dbReference>
<feature type="region of interest" description="Disordered" evidence="1">
    <location>
        <begin position="1"/>
        <end position="46"/>
    </location>
</feature>
<accession>A0ABD0L4F1</accession>
<organism evidence="2 3">
    <name type="scientific">Batillaria attramentaria</name>
    <dbReference type="NCBI Taxonomy" id="370345"/>
    <lineage>
        <taxon>Eukaryota</taxon>
        <taxon>Metazoa</taxon>
        <taxon>Spiralia</taxon>
        <taxon>Lophotrochozoa</taxon>
        <taxon>Mollusca</taxon>
        <taxon>Gastropoda</taxon>
        <taxon>Caenogastropoda</taxon>
        <taxon>Sorbeoconcha</taxon>
        <taxon>Cerithioidea</taxon>
        <taxon>Batillariidae</taxon>
        <taxon>Batillaria</taxon>
    </lineage>
</organism>
<keyword evidence="3" id="KW-1185">Reference proteome</keyword>
<sequence>MKSSPKEPATVRLCDNPALTDSSTGVPSPIPGGTERGKGQTLKAGGAQLSDTEAIAVPIDNSMSRWLVTFSVSVHARRPLTGPLDLCDPGLTTGIVGDDQN</sequence>